<proteinExistence type="predicted"/>
<feature type="compositionally biased region" description="Polar residues" evidence="1">
    <location>
        <begin position="245"/>
        <end position="256"/>
    </location>
</feature>
<feature type="compositionally biased region" description="Polar residues" evidence="1">
    <location>
        <begin position="202"/>
        <end position="212"/>
    </location>
</feature>
<dbReference type="Proteomes" id="UP000219689">
    <property type="component" value="Unassembled WGS sequence"/>
</dbReference>
<sequence>MISRSALLTLCLGIVVAASLPAGVYASPSQSGSIANASVAQEQGPPEPFCLDFSTELENISMNAYEQDATNLTTESAVVSSTGNGTTAEAGMIEIGSGQIHSARTCFDRVSMANETMTITLDDVEFEETTLRGPWTDIEFGHGTADRMIITLPWDQLVYLLRQSPVGERIIPELEEHFGLSAPDDAETAAAENGTEGSANESNDPTANATDSNETTTATDPDETTANGTDSGDENTTDAIDEPRANSTTDGVRNSDGTGETETETNTSAAEPSETEPRVGPPVTAAVATEVAVAGRRLEP</sequence>
<evidence type="ECO:0000256" key="1">
    <source>
        <dbReference type="SAM" id="MobiDB-lite"/>
    </source>
</evidence>
<feature type="compositionally biased region" description="Acidic residues" evidence="1">
    <location>
        <begin position="231"/>
        <end position="240"/>
    </location>
</feature>
<dbReference type="AlphaFoldDB" id="A0A2A5QZT0"/>
<name>A0A2A5QZT0_9EURY</name>
<organism evidence="2 3">
    <name type="scientific">Natrinema ejinorense</name>
    <dbReference type="NCBI Taxonomy" id="373386"/>
    <lineage>
        <taxon>Archaea</taxon>
        <taxon>Methanobacteriati</taxon>
        <taxon>Methanobacteriota</taxon>
        <taxon>Stenosarchaea group</taxon>
        <taxon>Halobacteria</taxon>
        <taxon>Halobacteriales</taxon>
        <taxon>Natrialbaceae</taxon>
        <taxon>Natrinema</taxon>
    </lineage>
</organism>
<comment type="caution">
    <text evidence="2">The sequence shown here is derived from an EMBL/GenBank/DDBJ whole genome shotgun (WGS) entry which is preliminary data.</text>
</comment>
<keyword evidence="3" id="KW-1185">Reference proteome</keyword>
<feature type="compositionally biased region" description="Low complexity" evidence="1">
    <location>
        <begin position="257"/>
        <end position="272"/>
    </location>
</feature>
<accession>A0A2A5QZT0</accession>
<dbReference type="OrthoDB" id="178131at2157"/>
<evidence type="ECO:0000313" key="2">
    <source>
        <dbReference type="EMBL" id="PCR92350.1"/>
    </source>
</evidence>
<feature type="region of interest" description="Disordered" evidence="1">
    <location>
        <begin position="186"/>
        <end position="285"/>
    </location>
</feature>
<reference evidence="2 3" key="1">
    <citation type="submission" date="2017-09" db="EMBL/GenBank/DDBJ databases">
        <title>Genome sequences of Natrinema ejinorence JCM 13890T.</title>
        <authorList>
            <person name="Roh S.W."/>
            <person name="Kim Y.B."/>
            <person name="Kim J.Y."/>
        </authorList>
    </citation>
    <scope>NUCLEOTIDE SEQUENCE [LARGE SCALE GENOMIC DNA]</scope>
    <source>
        <strain evidence="2 3">JCM 13890</strain>
    </source>
</reference>
<feature type="compositionally biased region" description="Low complexity" evidence="1">
    <location>
        <begin position="188"/>
        <end position="201"/>
    </location>
</feature>
<dbReference type="EMBL" id="NXNI01000001">
    <property type="protein sequence ID" value="PCR92350.1"/>
    <property type="molecule type" value="Genomic_DNA"/>
</dbReference>
<protein>
    <submittedName>
        <fullName evidence="2">Uncharacterized protein</fullName>
    </submittedName>
</protein>
<gene>
    <name evidence="2" type="ORF">CP557_18560</name>
</gene>
<feature type="compositionally biased region" description="Low complexity" evidence="1">
    <location>
        <begin position="213"/>
        <end position="227"/>
    </location>
</feature>
<dbReference type="RefSeq" id="WP_097381274.1">
    <property type="nucleotide sequence ID" value="NZ_NXNI01000001.1"/>
</dbReference>
<evidence type="ECO:0000313" key="3">
    <source>
        <dbReference type="Proteomes" id="UP000219689"/>
    </source>
</evidence>